<dbReference type="Proteomes" id="UP000789901">
    <property type="component" value="Unassembled WGS sequence"/>
</dbReference>
<reference evidence="3 4" key="1">
    <citation type="submission" date="2021-06" db="EMBL/GenBank/DDBJ databases">
        <authorList>
            <person name="Kallberg Y."/>
            <person name="Tangrot J."/>
            <person name="Rosling A."/>
        </authorList>
    </citation>
    <scope>NUCLEOTIDE SEQUENCE [LARGE SCALE GENOMIC DNA]</scope>
    <source>
        <strain evidence="3 4">120-4 pot B 10/14</strain>
    </source>
</reference>
<accession>A0ABN7VNV8</accession>
<name>A0ABN7VNV8_GIGMA</name>
<feature type="compositionally biased region" description="Basic residues" evidence="1">
    <location>
        <begin position="41"/>
        <end position="54"/>
    </location>
</feature>
<organism evidence="3 4">
    <name type="scientific">Gigaspora margarita</name>
    <dbReference type="NCBI Taxonomy" id="4874"/>
    <lineage>
        <taxon>Eukaryota</taxon>
        <taxon>Fungi</taxon>
        <taxon>Fungi incertae sedis</taxon>
        <taxon>Mucoromycota</taxon>
        <taxon>Glomeromycotina</taxon>
        <taxon>Glomeromycetes</taxon>
        <taxon>Diversisporales</taxon>
        <taxon>Gigasporaceae</taxon>
        <taxon>Gigaspora</taxon>
    </lineage>
</organism>
<dbReference type="EMBL" id="CAJVQB010018813">
    <property type="protein sequence ID" value="CAG8788926.1"/>
    <property type="molecule type" value="Genomic_DNA"/>
</dbReference>
<keyword evidence="2" id="KW-0732">Signal</keyword>
<keyword evidence="4" id="KW-1185">Reference proteome</keyword>
<evidence type="ECO:0000313" key="4">
    <source>
        <dbReference type="Proteomes" id="UP000789901"/>
    </source>
</evidence>
<gene>
    <name evidence="3" type="ORF">GMARGA_LOCUS20908</name>
</gene>
<proteinExistence type="predicted"/>
<evidence type="ECO:0000313" key="3">
    <source>
        <dbReference type="EMBL" id="CAG8788926.1"/>
    </source>
</evidence>
<feature type="region of interest" description="Disordered" evidence="1">
    <location>
        <begin position="35"/>
        <end position="148"/>
    </location>
</feature>
<feature type="non-terminal residue" evidence="3">
    <location>
        <position position="148"/>
    </location>
</feature>
<feature type="chain" id="PRO_5045236657" evidence="2">
    <location>
        <begin position="22"/>
        <end position="148"/>
    </location>
</feature>
<feature type="signal peptide" evidence="2">
    <location>
        <begin position="1"/>
        <end position="21"/>
    </location>
</feature>
<feature type="compositionally biased region" description="Basic and acidic residues" evidence="1">
    <location>
        <begin position="133"/>
        <end position="148"/>
    </location>
</feature>
<evidence type="ECO:0000256" key="2">
    <source>
        <dbReference type="SAM" id="SignalP"/>
    </source>
</evidence>
<comment type="caution">
    <text evidence="3">The sequence shown here is derived from an EMBL/GenBank/DDBJ whole genome shotgun (WGS) entry which is preliminary data.</text>
</comment>
<evidence type="ECO:0000256" key="1">
    <source>
        <dbReference type="SAM" id="MobiDB-lite"/>
    </source>
</evidence>
<protein>
    <submittedName>
        <fullName evidence="3">42386_t:CDS:1</fullName>
    </submittedName>
</protein>
<sequence length="148" mass="17038">MKPAIYILLLLIGTCISHVKSTDVVQYPNSYPSRAVDGSNKLKRKRKRNFKKRLASPELEERQGWTGGLWKRDASPEPELEERQGWTGGLWKRDASPEPELEERQGWTGGLWKRDASPEPELEERQGWTGGLWKRDASPEPELEERQG</sequence>